<dbReference type="RefSeq" id="WP_218923677.1">
    <property type="nucleotide sequence ID" value="NZ_NUDP01000196.1"/>
</dbReference>
<evidence type="ECO:0000313" key="2">
    <source>
        <dbReference type="Proteomes" id="UP000219775"/>
    </source>
</evidence>
<dbReference type="AlphaFoldDB" id="A0A2A8BXG7"/>
<sequence>ESDGGGTVNLWLGAGGAEVLLPTDAPVRVQVSGVGYGVDLHPDDDADDSLGGVLGTTTVENRAARSADAADITTVHVWVVGGGVDVPRGLAVDQ</sequence>
<dbReference type="Proteomes" id="UP000219775">
    <property type="component" value="Unassembled WGS sequence"/>
</dbReference>
<feature type="non-terminal residue" evidence="1">
    <location>
        <position position="1"/>
    </location>
</feature>
<evidence type="ECO:0000313" key="1">
    <source>
        <dbReference type="EMBL" id="PEM61607.1"/>
    </source>
</evidence>
<comment type="caution">
    <text evidence="1">The sequence shown here is derived from an EMBL/GenBank/DDBJ whole genome shotgun (WGS) entry which is preliminary data.</text>
</comment>
<organism evidence="1 2">
    <name type="scientific">Bacillus pseudomycoides</name>
    <dbReference type="NCBI Taxonomy" id="64104"/>
    <lineage>
        <taxon>Bacteria</taxon>
        <taxon>Bacillati</taxon>
        <taxon>Bacillota</taxon>
        <taxon>Bacilli</taxon>
        <taxon>Bacillales</taxon>
        <taxon>Bacillaceae</taxon>
        <taxon>Bacillus</taxon>
        <taxon>Bacillus cereus group</taxon>
    </lineage>
</organism>
<proteinExistence type="predicted"/>
<reference evidence="1 2" key="1">
    <citation type="submission" date="2017-09" db="EMBL/GenBank/DDBJ databases">
        <title>Large-scale bioinformatics analysis of Bacillus genomes uncovers conserved roles of natural products in bacterial physiology.</title>
        <authorList>
            <consortium name="Agbiome Team Llc"/>
            <person name="Bleich R.M."/>
            <person name="Grubbs K.J."/>
            <person name="Santa Maria K.C."/>
            <person name="Allen S.E."/>
            <person name="Farag S."/>
            <person name="Shank E.A."/>
            <person name="Bowers A."/>
        </authorList>
    </citation>
    <scope>NUCLEOTIDE SEQUENCE [LARGE SCALE GENOMIC DNA]</scope>
    <source>
        <strain evidence="1 2">AFS009893</strain>
    </source>
</reference>
<dbReference type="EMBL" id="NUDP01000196">
    <property type="protein sequence ID" value="PEM61607.1"/>
    <property type="molecule type" value="Genomic_DNA"/>
</dbReference>
<accession>A0A2A8BXG7</accession>
<name>A0A2A8BXG7_9BACI</name>
<protein>
    <submittedName>
        <fullName evidence="1">Uncharacterized protein</fullName>
    </submittedName>
</protein>
<gene>
    <name evidence="1" type="ORF">CN613_27915</name>
</gene>